<dbReference type="Proteomes" id="UP001621418">
    <property type="component" value="Chromosome"/>
</dbReference>
<evidence type="ECO:0000313" key="2">
    <source>
        <dbReference type="Proteomes" id="UP001621418"/>
    </source>
</evidence>
<reference evidence="1 2" key="1">
    <citation type="submission" date="2022-10" db="EMBL/GenBank/DDBJ databases">
        <title>The complete genomes of actinobacterial strains from the NBC collection.</title>
        <authorList>
            <person name="Joergensen T.S."/>
            <person name="Alvarez Arevalo M."/>
            <person name="Sterndorff E.B."/>
            <person name="Faurdal D."/>
            <person name="Vuksanovic O."/>
            <person name="Mourched A.-S."/>
            <person name="Charusanti P."/>
            <person name="Shaw S."/>
            <person name="Blin K."/>
            <person name="Weber T."/>
        </authorList>
    </citation>
    <scope>NUCLEOTIDE SEQUENCE [LARGE SCALE GENOMIC DNA]</scope>
    <source>
        <strain evidence="1 2">NBC_01413</strain>
    </source>
</reference>
<organism evidence="1 2">
    <name type="scientific">Nocardia salmonicida</name>
    <dbReference type="NCBI Taxonomy" id="53431"/>
    <lineage>
        <taxon>Bacteria</taxon>
        <taxon>Bacillati</taxon>
        <taxon>Actinomycetota</taxon>
        <taxon>Actinomycetes</taxon>
        <taxon>Mycobacteriales</taxon>
        <taxon>Nocardiaceae</taxon>
        <taxon>Nocardia</taxon>
    </lineage>
</organism>
<gene>
    <name evidence="1" type="ORF">OG308_11735</name>
</gene>
<evidence type="ECO:0000313" key="1">
    <source>
        <dbReference type="EMBL" id="WTY38451.1"/>
    </source>
</evidence>
<dbReference type="EMBL" id="CP109527">
    <property type="protein sequence ID" value="WTY38451.1"/>
    <property type="molecule type" value="Genomic_DNA"/>
</dbReference>
<sequence>MSDNSFMAMRASTYDNDNTLEVKYEECIGRVTVDIGPDATLYLNPADAAVVAEKLLAALDVYASTLRAVA</sequence>
<dbReference type="RefSeq" id="WP_364714603.1">
    <property type="nucleotide sequence ID" value="NZ_CP109527.1"/>
</dbReference>
<name>A0ABZ1NES3_9NOCA</name>
<accession>A0ABZ1NES3</accession>
<protein>
    <submittedName>
        <fullName evidence="1">Uncharacterized protein</fullName>
    </submittedName>
</protein>
<keyword evidence="2" id="KW-1185">Reference proteome</keyword>
<proteinExistence type="predicted"/>